<dbReference type="Proteomes" id="UP001497680">
    <property type="component" value="Unassembled WGS sequence"/>
</dbReference>
<evidence type="ECO:0000313" key="1">
    <source>
        <dbReference type="EMBL" id="KAI6089240.1"/>
    </source>
</evidence>
<reference evidence="1 2" key="1">
    <citation type="journal article" date="2022" name="New Phytol.">
        <title>Ecological generalism drives hyperdiversity of secondary metabolite gene clusters in xylarialean endophytes.</title>
        <authorList>
            <person name="Franco M.E.E."/>
            <person name="Wisecaver J.H."/>
            <person name="Arnold A.E."/>
            <person name="Ju Y.M."/>
            <person name="Slot J.C."/>
            <person name="Ahrendt S."/>
            <person name="Moore L.P."/>
            <person name="Eastman K.E."/>
            <person name="Scott K."/>
            <person name="Konkel Z."/>
            <person name="Mondo S.J."/>
            <person name="Kuo A."/>
            <person name="Hayes R.D."/>
            <person name="Haridas S."/>
            <person name="Andreopoulos B."/>
            <person name="Riley R."/>
            <person name="LaButti K."/>
            <person name="Pangilinan J."/>
            <person name="Lipzen A."/>
            <person name="Amirebrahimi M."/>
            <person name="Yan J."/>
            <person name="Adam C."/>
            <person name="Keymanesh K."/>
            <person name="Ng V."/>
            <person name="Louie K."/>
            <person name="Northen T."/>
            <person name="Drula E."/>
            <person name="Henrissat B."/>
            <person name="Hsieh H.M."/>
            <person name="Youens-Clark K."/>
            <person name="Lutzoni F."/>
            <person name="Miadlikowska J."/>
            <person name="Eastwood D.C."/>
            <person name="Hamelin R.C."/>
            <person name="Grigoriev I.V."/>
            <person name="U'Ren J.M."/>
        </authorList>
    </citation>
    <scope>NUCLEOTIDE SEQUENCE [LARGE SCALE GENOMIC DNA]</scope>
    <source>
        <strain evidence="1 2">ER1909</strain>
    </source>
</reference>
<protein>
    <submittedName>
        <fullName evidence="1">PHP domain-like protein</fullName>
    </submittedName>
</protein>
<gene>
    <name evidence="1" type="ORF">F4821DRAFT_231439</name>
</gene>
<organism evidence="1 2">
    <name type="scientific">Hypoxylon rubiginosum</name>
    <dbReference type="NCBI Taxonomy" id="110542"/>
    <lineage>
        <taxon>Eukaryota</taxon>
        <taxon>Fungi</taxon>
        <taxon>Dikarya</taxon>
        <taxon>Ascomycota</taxon>
        <taxon>Pezizomycotina</taxon>
        <taxon>Sordariomycetes</taxon>
        <taxon>Xylariomycetidae</taxon>
        <taxon>Xylariales</taxon>
        <taxon>Hypoxylaceae</taxon>
        <taxon>Hypoxylon</taxon>
    </lineage>
</organism>
<dbReference type="EMBL" id="MU394296">
    <property type="protein sequence ID" value="KAI6089240.1"/>
    <property type="molecule type" value="Genomic_DNA"/>
</dbReference>
<evidence type="ECO:0000313" key="2">
    <source>
        <dbReference type="Proteomes" id="UP001497680"/>
    </source>
</evidence>
<name>A0ACC0D9P8_9PEZI</name>
<proteinExistence type="predicted"/>
<comment type="caution">
    <text evidence="1">The sequence shown here is derived from an EMBL/GenBank/DDBJ whole genome shotgun (WGS) entry which is preliminary data.</text>
</comment>
<keyword evidence="2" id="KW-1185">Reference proteome</keyword>
<sequence length="326" mass="35066">MLYDLNIPWSPSTSTADLELILRLSAQLGYNVVALNHSLQAPLPFKIENPLPKLPLQAPTTSTTKDAAPPRIPTVLHRATVSFSDPSQNQQLRKAAMAYDILAMRPQTEKAFQAACLTVEEASIISLDMTARLPFNLRPKSCMAAIERGLHFEIGYGQAIAPDADARARAHFAGNVAQLVRATRGRGIIVSSEAAPAMAMALRPPADVLNLLAVWGLSPERGREALGSNPRAVVANEGIKRRGFRGVVDIVSVADRPEGEKRPDENDGQATESTTIGKKDNKKRKNGEGNSTGGGTGEGQPLSKRQAKKLKLAALREKAEEKGSRS</sequence>
<accession>A0ACC0D9P8</accession>